<comment type="caution">
    <text evidence="2">The sequence shown here is derived from an EMBL/GenBank/DDBJ whole genome shotgun (WGS) entry which is preliminary data.</text>
</comment>
<dbReference type="EMBL" id="ADBJ01000044">
    <property type="protein sequence ID" value="EFA77105.1"/>
    <property type="molecule type" value="Genomic_DNA"/>
</dbReference>
<gene>
    <name evidence="2" type="primary">ndufa9</name>
    <name evidence="2" type="ORF">PPL_09858</name>
</gene>
<dbReference type="InterPro" id="IPR051207">
    <property type="entry name" value="ComplexI_NDUFA9_subunit"/>
</dbReference>
<sequence>MFKTLSKTLLTVPNVAKYQTIAIKRKANQSDYIDTIRNIGSIVHASRTHSSGLVATVFGVTGFTGRYIVQLLTKSGIQVVVPYRGEDYSFRDLKVLGELGQIIPVRYDIRDQDSIERAMSHSNIVINMISRNYETRNFSFEDVNIDAATKIAKLSKSLDIEKYVHVSALNASEESASKWSRTKAVGEKAVKEILPNCTIVRPSIMFGDEDRLINKWSRVVAFSPFIPRYNEDLKFQPLHCVDFANAMMSILELQSAAGKTYELGGDEIFAWGQFLDMITEATVQQDKRNIPVSFEAMRFATKFLEYMRDPVFLADELEYLNQDLLVSADALTLKDLKIKPTPIQEKLIRLSRMFRPSRYFNAIANPQNK</sequence>
<accession>D3BP95</accession>
<dbReference type="CDD" id="cd05271">
    <property type="entry name" value="NDUFA9_like_SDR_a"/>
    <property type="match status" value="1"/>
</dbReference>
<dbReference type="Gene3D" id="3.40.50.720">
    <property type="entry name" value="NAD(P)-binding Rossmann-like Domain"/>
    <property type="match status" value="1"/>
</dbReference>
<proteinExistence type="predicted"/>
<dbReference type="GeneID" id="31365330"/>
<dbReference type="RefSeq" id="XP_020429234.1">
    <property type="nucleotide sequence ID" value="XM_020580647.1"/>
</dbReference>
<evidence type="ECO:0000259" key="1">
    <source>
        <dbReference type="Pfam" id="PF01370"/>
    </source>
</evidence>
<dbReference type="Pfam" id="PF01370">
    <property type="entry name" value="Epimerase"/>
    <property type="match status" value="1"/>
</dbReference>
<dbReference type="FunCoup" id="D3BP95">
    <property type="interactions" value="706"/>
</dbReference>
<dbReference type="STRING" id="670386.D3BP95"/>
<dbReference type="InterPro" id="IPR036291">
    <property type="entry name" value="NAD(P)-bd_dom_sf"/>
</dbReference>
<dbReference type="InParanoid" id="D3BP95"/>
<dbReference type="OMA" id="DMKYDPI"/>
<dbReference type="GO" id="GO:0044877">
    <property type="term" value="F:protein-containing complex binding"/>
    <property type="evidence" value="ECO:0007669"/>
    <property type="project" value="TreeGrafter"/>
</dbReference>
<organism evidence="2 3">
    <name type="scientific">Heterostelium pallidum (strain ATCC 26659 / Pp 5 / PN500)</name>
    <name type="common">Cellular slime mold</name>
    <name type="synonym">Polysphondylium pallidum</name>
    <dbReference type="NCBI Taxonomy" id="670386"/>
    <lineage>
        <taxon>Eukaryota</taxon>
        <taxon>Amoebozoa</taxon>
        <taxon>Evosea</taxon>
        <taxon>Eumycetozoa</taxon>
        <taxon>Dictyostelia</taxon>
        <taxon>Acytosteliales</taxon>
        <taxon>Acytosteliaceae</taxon>
        <taxon>Heterostelium</taxon>
    </lineage>
</organism>
<feature type="domain" description="NAD-dependent epimerase/dehydratase" evidence="1">
    <location>
        <begin position="56"/>
        <end position="264"/>
    </location>
</feature>
<dbReference type="AlphaFoldDB" id="D3BP95"/>
<evidence type="ECO:0000313" key="3">
    <source>
        <dbReference type="Proteomes" id="UP000001396"/>
    </source>
</evidence>
<keyword evidence="3" id="KW-1185">Reference proteome</keyword>
<dbReference type="GO" id="GO:0005739">
    <property type="term" value="C:mitochondrion"/>
    <property type="evidence" value="ECO:0007669"/>
    <property type="project" value="TreeGrafter"/>
</dbReference>
<dbReference type="PANTHER" id="PTHR12126">
    <property type="entry name" value="NADH-UBIQUINONE OXIDOREDUCTASE 39 KDA SUBUNIT-RELATED"/>
    <property type="match status" value="1"/>
</dbReference>
<dbReference type="Proteomes" id="UP000001396">
    <property type="component" value="Unassembled WGS sequence"/>
</dbReference>
<reference evidence="2 3" key="1">
    <citation type="journal article" date="2011" name="Genome Res.">
        <title>Phylogeny-wide analysis of social amoeba genomes highlights ancient origins for complex intercellular communication.</title>
        <authorList>
            <person name="Heidel A.J."/>
            <person name="Lawal H.M."/>
            <person name="Felder M."/>
            <person name="Schilde C."/>
            <person name="Helps N.R."/>
            <person name="Tunggal B."/>
            <person name="Rivero F."/>
            <person name="John U."/>
            <person name="Schleicher M."/>
            <person name="Eichinger L."/>
            <person name="Platzer M."/>
            <person name="Noegel A.A."/>
            <person name="Schaap P."/>
            <person name="Gloeckner G."/>
        </authorList>
    </citation>
    <scope>NUCLEOTIDE SEQUENCE [LARGE SCALE GENOMIC DNA]</scope>
    <source>
        <strain evidence="3">ATCC 26659 / Pp 5 / PN500</strain>
    </source>
</reference>
<name>D3BP95_HETP5</name>
<protein>
    <submittedName>
        <fullName evidence="2">NADH dehydrogenase 1 alpha subcomplex subunit 9</fullName>
    </submittedName>
</protein>
<dbReference type="SUPFAM" id="SSF51735">
    <property type="entry name" value="NAD(P)-binding Rossmann-fold domains"/>
    <property type="match status" value="1"/>
</dbReference>
<dbReference type="InterPro" id="IPR001509">
    <property type="entry name" value="Epimerase_deHydtase"/>
</dbReference>
<dbReference type="PANTHER" id="PTHR12126:SF11">
    <property type="entry name" value="NADH DEHYDROGENASE [UBIQUINONE] 1 ALPHA SUBCOMPLEX SUBUNIT 9, MITOCHONDRIAL"/>
    <property type="match status" value="1"/>
</dbReference>
<evidence type="ECO:0000313" key="2">
    <source>
        <dbReference type="EMBL" id="EFA77105.1"/>
    </source>
</evidence>